<dbReference type="Gene3D" id="3.40.50.10320">
    <property type="entry name" value="LmbE-like"/>
    <property type="match status" value="1"/>
</dbReference>
<evidence type="ECO:0000313" key="4">
    <source>
        <dbReference type="EMBL" id="KAF2863242.1"/>
    </source>
</evidence>
<protein>
    <recommendedName>
        <fullName evidence="2">N-acetylglucosaminylphosphatidylinositol deacetylase</fullName>
        <ecNumber evidence="2">3.5.1.89</ecNumber>
    </recommendedName>
</protein>
<dbReference type="InterPro" id="IPR003737">
    <property type="entry name" value="GlcNAc_PI_deacetylase-related"/>
</dbReference>
<dbReference type="OrthoDB" id="440160at2759"/>
<dbReference type="UniPathway" id="UPA00196"/>
<proteinExistence type="inferred from homology"/>
<feature type="signal peptide" evidence="3">
    <location>
        <begin position="1"/>
        <end position="21"/>
    </location>
</feature>
<keyword evidence="3" id="KW-0732">Signal</keyword>
<dbReference type="EC" id="3.5.1.89" evidence="2"/>
<dbReference type="Pfam" id="PF02585">
    <property type="entry name" value="PIG-L"/>
    <property type="match status" value="1"/>
</dbReference>
<sequence>MVMNWLAVLQVPVLIFSYWNACSYLAKSASVLHGRNISLLIAHPDDEAMFFAPTLLSLTKPELKNQVSIYCLSSGNADGLGYVRQSELYQSALQLGVESGERVTIIDDVKFPDSMMGIWDPELISNELAKNLASINTIITFDERGISQHPNHISLFHGARRFIQQSQAPIQLYTLSSVNIVRKYSSILDSIWTLLHSTWRNFSARNNLKCGDLPAVLVTVSTPADVRRAQKAMTTAHRSQMRWFRWGWIGLSRYMVVNDLQ</sequence>
<dbReference type="PANTHER" id="PTHR12993">
    <property type="entry name" value="N-ACETYLGLUCOSAMINYL-PHOSPHATIDYLINOSITOL DE-N-ACETYLASE-RELATED"/>
    <property type="match status" value="1"/>
</dbReference>
<dbReference type="GO" id="GO:0000225">
    <property type="term" value="F:N-acetylglucosaminylphosphatidylinositol deacetylase activity"/>
    <property type="evidence" value="ECO:0007669"/>
    <property type="project" value="UniProtKB-EC"/>
</dbReference>
<dbReference type="PANTHER" id="PTHR12993:SF11">
    <property type="entry name" value="N-ACETYLGLUCOSAMINYL-PHOSPHATIDYLINOSITOL DE-N-ACETYLASE"/>
    <property type="match status" value="1"/>
</dbReference>
<comment type="similarity">
    <text evidence="1">Belongs to the PIGL family.</text>
</comment>
<gene>
    <name evidence="4" type="ORF">K470DRAFT_193613</name>
</gene>
<feature type="chain" id="PRO_5025584025" description="N-acetylglucosaminylphosphatidylinositol deacetylase" evidence="3">
    <location>
        <begin position="22"/>
        <end position="261"/>
    </location>
</feature>
<accession>A0A6A7C7L6</accession>
<evidence type="ECO:0000256" key="2">
    <source>
        <dbReference type="ARBA" id="ARBA00012176"/>
    </source>
</evidence>
<evidence type="ECO:0000256" key="3">
    <source>
        <dbReference type="SAM" id="SignalP"/>
    </source>
</evidence>
<feature type="non-terminal residue" evidence="4">
    <location>
        <position position="261"/>
    </location>
</feature>
<evidence type="ECO:0000256" key="1">
    <source>
        <dbReference type="ARBA" id="ARBA00006066"/>
    </source>
</evidence>
<dbReference type="InterPro" id="IPR024078">
    <property type="entry name" value="LmbE-like_dom_sf"/>
</dbReference>
<name>A0A6A7C7L6_9PEZI</name>
<organism evidence="4 5">
    <name type="scientific">Piedraia hortae CBS 480.64</name>
    <dbReference type="NCBI Taxonomy" id="1314780"/>
    <lineage>
        <taxon>Eukaryota</taxon>
        <taxon>Fungi</taxon>
        <taxon>Dikarya</taxon>
        <taxon>Ascomycota</taxon>
        <taxon>Pezizomycotina</taxon>
        <taxon>Dothideomycetes</taxon>
        <taxon>Dothideomycetidae</taxon>
        <taxon>Capnodiales</taxon>
        <taxon>Piedraiaceae</taxon>
        <taxon>Piedraia</taxon>
    </lineage>
</organism>
<dbReference type="EMBL" id="MU005962">
    <property type="protein sequence ID" value="KAF2863242.1"/>
    <property type="molecule type" value="Genomic_DNA"/>
</dbReference>
<dbReference type="SUPFAM" id="SSF102588">
    <property type="entry name" value="LmbE-like"/>
    <property type="match status" value="1"/>
</dbReference>
<dbReference type="AlphaFoldDB" id="A0A6A7C7L6"/>
<dbReference type="GO" id="GO:0005783">
    <property type="term" value="C:endoplasmic reticulum"/>
    <property type="evidence" value="ECO:0007669"/>
    <property type="project" value="TreeGrafter"/>
</dbReference>
<keyword evidence="5" id="KW-1185">Reference proteome</keyword>
<dbReference type="GO" id="GO:0006506">
    <property type="term" value="P:GPI anchor biosynthetic process"/>
    <property type="evidence" value="ECO:0007669"/>
    <property type="project" value="UniProtKB-UniPathway"/>
</dbReference>
<reference evidence="4" key="1">
    <citation type="journal article" date="2020" name="Stud. Mycol.">
        <title>101 Dothideomycetes genomes: a test case for predicting lifestyles and emergence of pathogens.</title>
        <authorList>
            <person name="Haridas S."/>
            <person name="Albert R."/>
            <person name="Binder M."/>
            <person name="Bloem J."/>
            <person name="Labutti K."/>
            <person name="Salamov A."/>
            <person name="Andreopoulos B."/>
            <person name="Baker S."/>
            <person name="Barry K."/>
            <person name="Bills G."/>
            <person name="Bluhm B."/>
            <person name="Cannon C."/>
            <person name="Castanera R."/>
            <person name="Culley D."/>
            <person name="Daum C."/>
            <person name="Ezra D."/>
            <person name="Gonzalez J."/>
            <person name="Henrissat B."/>
            <person name="Kuo A."/>
            <person name="Liang C."/>
            <person name="Lipzen A."/>
            <person name="Lutzoni F."/>
            <person name="Magnuson J."/>
            <person name="Mondo S."/>
            <person name="Nolan M."/>
            <person name="Ohm R."/>
            <person name="Pangilinan J."/>
            <person name="Park H.-J."/>
            <person name="Ramirez L."/>
            <person name="Alfaro M."/>
            <person name="Sun H."/>
            <person name="Tritt A."/>
            <person name="Yoshinaga Y."/>
            <person name="Zwiers L.-H."/>
            <person name="Turgeon B."/>
            <person name="Goodwin S."/>
            <person name="Spatafora J."/>
            <person name="Crous P."/>
            <person name="Grigoriev I."/>
        </authorList>
    </citation>
    <scope>NUCLEOTIDE SEQUENCE</scope>
    <source>
        <strain evidence="4">CBS 480.64</strain>
    </source>
</reference>
<evidence type="ECO:0000313" key="5">
    <source>
        <dbReference type="Proteomes" id="UP000799421"/>
    </source>
</evidence>
<dbReference type="GO" id="GO:0016020">
    <property type="term" value="C:membrane"/>
    <property type="evidence" value="ECO:0007669"/>
    <property type="project" value="GOC"/>
</dbReference>
<dbReference type="Proteomes" id="UP000799421">
    <property type="component" value="Unassembled WGS sequence"/>
</dbReference>